<dbReference type="Proteomes" id="UP001152797">
    <property type="component" value="Unassembled WGS sequence"/>
</dbReference>
<reference evidence="2" key="1">
    <citation type="submission" date="2022-10" db="EMBL/GenBank/DDBJ databases">
        <authorList>
            <person name="Chen Y."/>
            <person name="Dougan E. K."/>
            <person name="Chan C."/>
            <person name="Rhodes N."/>
            <person name="Thang M."/>
        </authorList>
    </citation>
    <scope>NUCLEOTIDE SEQUENCE</scope>
</reference>
<evidence type="ECO:0000313" key="4">
    <source>
        <dbReference type="Proteomes" id="UP001152797"/>
    </source>
</evidence>
<keyword evidence="4" id="KW-1185">Reference proteome</keyword>
<dbReference type="EMBL" id="CAMXCT020001512">
    <property type="protein sequence ID" value="CAL1144145.1"/>
    <property type="molecule type" value="Genomic_DNA"/>
</dbReference>
<evidence type="ECO:0000313" key="2">
    <source>
        <dbReference type="EMBL" id="CAI3990770.1"/>
    </source>
</evidence>
<feature type="compositionally biased region" description="Pro residues" evidence="1">
    <location>
        <begin position="607"/>
        <end position="624"/>
    </location>
</feature>
<accession>A0A9P1FXX7</accession>
<reference evidence="3" key="2">
    <citation type="submission" date="2024-04" db="EMBL/GenBank/DDBJ databases">
        <authorList>
            <person name="Chen Y."/>
            <person name="Shah S."/>
            <person name="Dougan E. K."/>
            <person name="Thang M."/>
            <person name="Chan C."/>
        </authorList>
    </citation>
    <scope>NUCLEOTIDE SEQUENCE [LARGE SCALE GENOMIC DNA]</scope>
</reference>
<comment type="caution">
    <text evidence="2">The sequence shown here is derived from an EMBL/GenBank/DDBJ whole genome shotgun (WGS) entry which is preliminary data.</text>
</comment>
<dbReference type="AlphaFoldDB" id="A0A9P1FXX7"/>
<sequence>EEERQRNVIGLSARAKCLVLLELVETLGDKPEDVAAKLTSEWSSDTIKRYVSVARKLKGQPDLLQAIVQVEYELGRECALDGITALRSLTGLNLDEADAVYVVKVLTYEQRCGFRRKGSIVPLRHCKGNFDIPIRLKSLLIRRDVYKHLAGLFKQFEADIMAYMDPDWYQAFIGSEQEVEGAVGEPDDNDDNCKMEVSAYTSKIPLMKFCTKLAKGHYELSLCKVSKESVPGKSLNLTKDDSLQKQVESCREKYVTDFPPTLAAAANTPTVRHEFLEVTTTNEIVNEPDYLEELSKYNMMATSHETRTIQEYIDARVEWLVWTSDTEQKLERLPLLKETGSPKVVLYETQNDGLLDYDEVKKRRVNIFTGVGVGASAQRMTEVLDMFAMVQSTSSPEMRDKSCLAVMVKVDSLKSKSALDVVRAKLPRKTSTAVITLDPEQTDLLARIRRGKRAFGAHVEDRLVLASPKGFSTAASTMKFLKATDTFFNRWPEIGQEGEALASIKDDECVPFPHEAHQVLSQELLHIFGANVLVAIGVGSGLSILGGLLAGARVVAVCASKSHQKFVMANLATWLKEKRVVPGTALAKPQQLVQYEAKRGRAITPRPQTPAPVPKSSPPTPQPNASPGAATTPPVSNGGTPTHSNGSGSNGGAANGGPGRNLLASFGNVAM</sequence>
<feature type="region of interest" description="Disordered" evidence="1">
    <location>
        <begin position="600"/>
        <end position="671"/>
    </location>
</feature>
<feature type="compositionally biased region" description="Low complexity" evidence="1">
    <location>
        <begin position="636"/>
        <end position="647"/>
    </location>
</feature>
<proteinExistence type="predicted"/>
<protein>
    <submittedName>
        <fullName evidence="2">Uncharacterized protein</fullName>
    </submittedName>
</protein>
<evidence type="ECO:0000256" key="1">
    <source>
        <dbReference type="SAM" id="MobiDB-lite"/>
    </source>
</evidence>
<organism evidence="2">
    <name type="scientific">Cladocopium goreaui</name>
    <dbReference type="NCBI Taxonomy" id="2562237"/>
    <lineage>
        <taxon>Eukaryota</taxon>
        <taxon>Sar</taxon>
        <taxon>Alveolata</taxon>
        <taxon>Dinophyceae</taxon>
        <taxon>Suessiales</taxon>
        <taxon>Symbiodiniaceae</taxon>
        <taxon>Cladocopium</taxon>
    </lineage>
</organism>
<evidence type="ECO:0000313" key="3">
    <source>
        <dbReference type="EMBL" id="CAL1144145.1"/>
    </source>
</evidence>
<feature type="compositionally biased region" description="Gly residues" evidence="1">
    <location>
        <begin position="648"/>
        <end position="659"/>
    </location>
</feature>
<gene>
    <name evidence="2" type="ORF">C1SCF055_LOCUS17727</name>
</gene>
<name>A0A9P1FXX7_9DINO</name>
<dbReference type="EMBL" id="CAMXCT030001512">
    <property type="protein sequence ID" value="CAL4778082.1"/>
    <property type="molecule type" value="Genomic_DNA"/>
</dbReference>
<feature type="non-terminal residue" evidence="2">
    <location>
        <position position="671"/>
    </location>
</feature>
<dbReference type="EMBL" id="CAMXCT010001512">
    <property type="protein sequence ID" value="CAI3990770.1"/>
    <property type="molecule type" value="Genomic_DNA"/>
</dbReference>